<feature type="compositionally biased region" description="Polar residues" evidence="8">
    <location>
        <begin position="215"/>
        <end position="233"/>
    </location>
</feature>
<feature type="region of interest" description="Disordered" evidence="8">
    <location>
        <begin position="91"/>
        <end position="304"/>
    </location>
</feature>
<dbReference type="Pfam" id="PF00169">
    <property type="entry name" value="PH"/>
    <property type="match status" value="1"/>
</dbReference>
<dbReference type="PROSITE" id="PS50003">
    <property type="entry name" value="PH_DOMAIN"/>
    <property type="match status" value="1"/>
</dbReference>
<feature type="compositionally biased region" description="Low complexity" evidence="8">
    <location>
        <begin position="91"/>
        <end position="124"/>
    </location>
</feature>
<dbReference type="SMART" id="SM00233">
    <property type="entry name" value="PH"/>
    <property type="match status" value="1"/>
</dbReference>
<feature type="compositionally biased region" description="Low complexity" evidence="8">
    <location>
        <begin position="1000"/>
        <end position="1010"/>
    </location>
</feature>
<keyword evidence="3" id="KW-0597">Phosphoprotein</keyword>
<feature type="compositionally biased region" description="Basic and acidic residues" evidence="8">
    <location>
        <begin position="562"/>
        <end position="571"/>
    </location>
</feature>
<keyword evidence="10" id="KW-1185">Reference proteome</keyword>
<feature type="domain" description="PH" evidence="9">
    <location>
        <begin position="304"/>
        <end position="400"/>
    </location>
</feature>
<feature type="compositionally biased region" description="Polar residues" evidence="8">
    <location>
        <begin position="52"/>
        <end position="76"/>
    </location>
</feature>
<feature type="region of interest" description="Disordered" evidence="8">
    <location>
        <begin position="513"/>
        <end position="664"/>
    </location>
</feature>
<feature type="compositionally biased region" description="Basic and acidic residues" evidence="8">
    <location>
        <begin position="257"/>
        <end position="269"/>
    </location>
</feature>
<proteinExistence type="predicted"/>
<organism evidence="10 11">
    <name type="scientific">Clupea harengus</name>
    <name type="common">Atlantic herring</name>
    <dbReference type="NCBI Taxonomy" id="7950"/>
    <lineage>
        <taxon>Eukaryota</taxon>
        <taxon>Metazoa</taxon>
        <taxon>Chordata</taxon>
        <taxon>Craniata</taxon>
        <taxon>Vertebrata</taxon>
        <taxon>Euteleostomi</taxon>
        <taxon>Actinopterygii</taxon>
        <taxon>Neopterygii</taxon>
        <taxon>Teleostei</taxon>
        <taxon>Clupei</taxon>
        <taxon>Clupeiformes</taxon>
        <taxon>Clupeoidei</taxon>
        <taxon>Clupeidae</taxon>
        <taxon>Clupea</taxon>
    </lineage>
</organism>
<feature type="region of interest" description="Disordered" evidence="8">
    <location>
        <begin position="1428"/>
        <end position="1455"/>
    </location>
</feature>
<evidence type="ECO:0000256" key="2">
    <source>
        <dbReference type="ARBA" id="ARBA00022490"/>
    </source>
</evidence>
<dbReference type="Proteomes" id="UP000515152">
    <property type="component" value="Chromosome 1"/>
</dbReference>
<dbReference type="GO" id="GO:0051015">
    <property type="term" value="F:actin filament binding"/>
    <property type="evidence" value="ECO:0007669"/>
    <property type="project" value="TreeGrafter"/>
</dbReference>
<dbReference type="FunFam" id="2.30.29.30:FF:000133">
    <property type="entry name" value="myosin phosphatase Rho-interacting protein isoform X1"/>
    <property type="match status" value="1"/>
</dbReference>
<gene>
    <name evidence="11" type="primary">LOC105894944</name>
</gene>
<keyword evidence="6" id="KW-0206">Cytoskeleton</keyword>
<feature type="compositionally biased region" description="Polar residues" evidence="8">
    <location>
        <begin position="270"/>
        <end position="280"/>
    </location>
</feature>
<evidence type="ECO:0000256" key="7">
    <source>
        <dbReference type="SAM" id="Coils"/>
    </source>
</evidence>
<feature type="coiled-coil region" evidence="7">
    <location>
        <begin position="1474"/>
        <end position="1593"/>
    </location>
</feature>
<feature type="compositionally biased region" description="Basic and acidic residues" evidence="8">
    <location>
        <begin position="578"/>
        <end position="587"/>
    </location>
</feature>
<feature type="compositionally biased region" description="Gly residues" evidence="8">
    <location>
        <begin position="1057"/>
        <end position="1068"/>
    </location>
</feature>
<dbReference type="InterPro" id="IPR052223">
    <property type="entry name" value="Actin_Cytoskeleton_Reg"/>
</dbReference>
<feature type="compositionally biased region" description="Basic and acidic residues" evidence="8">
    <location>
        <begin position="281"/>
        <end position="295"/>
    </location>
</feature>
<dbReference type="Gene3D" id="2.30.29.30">
    <property type="entry name" value="Pleckstrin-homology domain (PH domain)/Phosphotyrosine-binding domain (PTB)"/>
    <property type="match status" value="1"/>
</dbReference>
<comment type="subcellular location">
    <subcellularLocation>
        <location evidence="1">Cytoplasm</location>
        <location evidence="1">Cytoskeleton</location>
    </subcellularLocation>
</comment>
<feature type="coiled-coil region" evidence="7">
    <location>
        <begin position="1627"/>
        <end position="1654"/>
    </location>
</feature>
<feature type="region of interest" description="Disordered" evidence="8">
    <location>
        <begin position="1166"/>
        <end position="1208"/>
    </location>
</feature>
<feature type="compositionally biased region" description="Low complexity" evidence="8">
    <location>
        <begin position="600"/>
        <end position="624"/>
    </location>
</feature>
<feature type="region of interest" description="Disordered" evidence="8">
    <location>
        <begin position="33"/>
        <end position="76"/>
    </location>
</feature>
<dbReference type="GeneID" id="105894944"/>
<evidence type="ECO:0000256" key="5">
    <source>
        <dbReference type="ARBA" id="ARBA00023203"/>
    </source>
</evidence>
<evidence type="ECO:0000256" key="6">
    <source>
        <dbReference type="ARBA" id="ARBA00023212"/>
    </source>
</evidence>
<evidence type="ECO:0000256" key="8">
    <source>
        <dbReference type="SAM" id="MobiDB-lite"/>
    </source>
</evidence>
<dbReference type="OrthoDB" id="9942268at2759"/>
<dbReference type="KEGG" id="char:105894944"/>
<keyword evidence="2" id="KW-0963">Cytoplasm</keyword>
<dbReference type="PANTHER" id="PTHR17271">
    <property type="entry name" value="PLECKSTRIN HOMOLOGY PH DOMAIN-CONTAINING PROTEIN"/>
    <property type="match status" value="1"/>
</dbReference>
<dbReference type="InterPro" id="IPR011993">
    <property type="entry name" value="PH-like_dom_sf"/>
</dbReference>
<evidence type="ECO:0000259" key="9">
    <source>
        <dbReference type="PROSITE" id="PS50003"/>
    </source>
</evidence>
<protein>
    <submittedName>
        <fullName evidence="11">Golgin subfamily A member 4 isoform X1</fullName>
    </submittedName>
</protein>
<dbReference type="GO" id="GO:0015629">
    <property type="term" value="C:actin cytoskeleton"/>
    <property type="evidence" value="ECO:0007669"/>
    <property type="project" value="TreeGrafter"/>
</dbReference>
<dbReference type="PANTHER" id="PTHR17271:SF1">
    <property type="entry name" value="PROTEIN OUTSPREAD"/>
    <property type="match status" value="1"/>
</dbReference>
<evidence type="ECO:0000256" key="4">
    <source>
        <dbReference type="ARBA" id="ARBA00023054"/>
    </source>
</evidence>
<feature type="region of interest" description="Disordered" evidence="8">
    <location>
        <begin position="933"/>
        <end position="960"/>
    </location>
</feature>
<feature type="region of interest" description="Disordered" evidence="8">
    <location>
        <begin position="691"/>
        <end position="715"/>
    </location>
</feature>
<keyword evidence="4 7" id="KW-0175">Coiled coil</keyword>
<feature type="region of interest" description="Disordered" evidence="8">
    <location>
        <begin position="473"/>
        <end position="500"/>
    </location>
</feature>
<dbReference type="SUPFAM" id="SSF57997">
    <property type="entry name" value="Tropomyosin"/>
    <property type="match status" value="1"/>
</dbReference>
<feature type="compositionally biased region" description="Basic and acidic residues" evidence="8">
    <location>
        <begin position="629"/>
        <end position="664"/>
    </location>
</feature>
<feature type="compositionally biased region" description="Polar residues" evidence="8">
    <location>
        <begin position="1016"/>
        <end position="1034"/>
    </location>
</feature>
<feature type="region of interest" description="Disordered" evidence="8">
    <location>
        <begin position="988"/>
        <end position="1069"/>
    </location>
</feature>
<keyword evidence="5" id="KW-0009">Actin-binding</keyword>
<evidence type="ECO:0000256" key="3">
    <source>
        <dbReference type="ARBA" id="ARBA00022553"/>
    </source>
</evidence>
<accession>A0A6P8G418</accession>
<feature type="region of interest" description="Disordered" evidence="8">
    <location>
        <begin position="1339"/>
        <end position="1358"/>
    </location>
</feature>
<reference evidence="11" key="1">
    <citation type="submission" date="2025-08" db="UniProtKB">
        <authorList>
            <consortium name="RefSeq"/>
        </authorList>
    </citation>
    <scope>IDENTIFICATION</scope>
</reference>
<evidence type="ECO:0000313" key="11">
    <source>
        <dbReference type="RefSeq" id="XP_031430621.1"/>
    </source>
</evidence>
<dbReference type="SUPFAM" id="SSF50729">
    <property type="entry name" value="PH domain-like"/>
    <property type="match status" value="1"/>
</dbReference>
<feature type="compositionally biased region" description="Low complexity" evidence="8">
    <location>
        <begin position="482"/>
        <end position="500"/>
    </location>
</feature>
<name>A0A6P8G418_CLUHA</name>
<dbReference type="RefSeq" id="XP_031430621.1">
    <property type="nucleotide sequence ID" value="XM_031574761.2"/>
</dbReference>
<evidence type="ECO:0000256" key="1">
    <source>
        <dbReference type="ARBA" id="ARBA00004245"/>
    </source>
</evidence>
<evidence type="ECO:0000313" key="10">
    <source>
        <dbReference type="Proteomes" id="UP000515152"/>
    </source>
</evidence>
<sequence length="1723" mass="192164">MWHLSPVRTGLVCLCSGVCVAVFVSVSLRRWQESQLGQPKKSNQKKKRKDTQPSQDSGPSCPTETNGAQAANHKASQNSCDRCTRIGASAASSSSACGSSSKTSSSSSSTSRSSSSKASISIGRGKIRSAGKSSSVGGSLGRVTEASVSLSGSEPGVSEQHRGGESEGIIQNPTYEPASTLPQDRTSRLDTRTGIESGYSSLEKAGPDAPPPHQQLLTQSDGCDSAQERSQVIGQFERENAGSSSSSSSSPTTWPEDVEKRHVCKKQEPDCSNASSSRFSATRDRRSKSLDRRGSDPTSTPDLINLKKGWMTRLGEDGQWKKHWFVLTDQSLRFYRDSVAEAAADLDGEINMSTCYDVTDFPVQRNFGFQIHTKEGLFTLCAMTSGIRQNWIQVMKKNIRPSINPDVTRKKICLKLSPEKHSCAIPRFVGKRGSVPVAAEKRSHVRERRREGRYKTYDWSEFCLNHLRKEESGATAQSLQDSSSPPIFSPPSSSLSTASSSCSAIAQPISDCTQEGAGVGDETPTNSSPVVDILLPPPTFSLTEPEESERKSGQGLQSDSSHSQRADEERGMLNFDLTEDRKVGMEDEKGDNEWETLQNTPIPSSALLSSSSTSSSSSSLPTSSVQTDSIEREGELQVLRSEMEAERGKGLAQREESQQCEDRLRAELADREQKQKEAESMLQEAESRLRELQSSLERAESALQEREKASGELRSRLEAMAGRLRSSEEAEEQKEQRLKKHLLLLQESQERERRSLGASLELAEQRGQELEERLKRQEAHWAAELQRRSAELEGRRTELDRRCGELAAQLEESDAEVGRLRERLQGEETLYYDLEHNYERVREEMECAKGREQSCEERCRHLLERKECELQEMLVKMAALGNSLEETEQRLKQAQEERRLCVSCCGPTAEPQEPPSNLNTPCPSVLPRAFTGADVRPKVRRGSTVSPSEGTPSAAAGEESDKVISVIQALESKLSDTEERLREIKLHLQHQQEHSSIQIPSQHLQHQQPAPHHRSASGTSTWNPSSLGLSLSKSFTEDDGANANTNADSVFQRGPDGEGVTGQRGGKGPVPDELVSALALVLSKMASALEHQRGELQGRLSELRQDAHKQRSVHGNTRAAHLLFHMNNLGSPTSRGAVESAGEISNACVRAELAYVTHALLTDTLHEEPGRDSLEDECSWGGTGGKPSPTGGQVSGLSDLSPPELTPYQGLEDELHQEDTEPQCTGEEGLVAEHHAQAQALHRLSLQLQTEETRTTTDSTLTPDVLKEALLHGQLIYVAWRARAGVQREVGALRSQYERVVSECQTVCGSMETLFQEQAERYEGRLREESHALDHALSQLEKEREGRTAAESSARQRAEEVQKLEVEFREKLQELQEIHEEEMGCLHGYYAQATTPSRAGQENGREKVGVVSIADLKERINELEEEVSSLKDELRNREERRGDSKAQEANHQRDLESLKTTFECGISSMEESHRRVLEDLRRQHHREVERLKEERDNLLQEETSATISAIEAMRKAHVAELEKTQRRQHSRANTDEELHCLDRELEVLSEQYSHKCLENRQLSRAIEAERQALNISQRENQELQTQNQGLKKRLAAEITHVRSYTNGECRDTTDTHIKDLYQLEVTLRVREAEIQHLKQEISSLKDELHVSTRHSEELYSELKEFKSQKDTSKVQGDCLSVSERFDLMKSRSSPEFWKESSGMHTRDGLSPEEKMKLFESMEL</sequence>
<dbReference type="InterPro" id="IPR001849">
    <property type="entry name" value="PH_domain"/>
</dbReference>